<accession>A0ABV5BDW1</accession>
<reference evidence="1 2" key="1">
    <citation type="submission" date="2024-09" db="EMBL/GenBank/DDBJ databases">
        <authorList>
            <person name="Ruan L."/>
        </authorList>
    </citation>
    <scope>NUCLEOTIDE SEQUENCE [LARGE SCALE GENOMIC DNA]</scope>
    <source>
        <strain evidence="1 2">D33</strain>
    </source>
</reference>
<name>A0ABV5BDW1_9BACL</name>
<dbReference type="EMBL" id="JBHILM010000032">
    <property type="protein sequence ID" value="MFB5683881.1"/>
    <property type="molecule type" value="Genomic_DNA"/>
</dbReference>
<protein>
    <recommendedName>
        <fullName evidence="3">WXG100 family type VII secretion target</fullName>
    </recommendedName>
</protein>
<proteinExistence type="predicted"/>
<evidence type="ECO:0000313" key="2">
    <source>
        <dbReference type="Proteomes" id="UP001580407"/>
    </source>
</evidence>
<comment type="caution">
    <text evidence="1">The sequence shown here is derived from an EMBL/GenBank/DDBJ whole genome shotgun (WGS) entry which is preliminary data.</text>
</comment>
<gene>
    <name evidence="1" type="ORF">ACE3NQ_23480</name>
</gene>
<evidence type="ECO:0008006" key="3">
    <source>
        <dbReference type="Google" id="ProtNLM"/>
    </source>
</evidence>
<sequence length="419" mass="46727">MAKIQIPADLMMEVARRLRVGKDQLEYILEQNLSRTTALLNEFEGDTARRFRSLHEENSKLLGLVPVNLQKAADELVSIVNKFVDADSGIVQIPDLVGTMSIHDYAGDFFKPDFGTIGPEHTSFAQLNELPDNKYASTERPPREEPEKGFGDHVSDFFEGAWKPLSTLGDDIVKLGEQMEEDPVGTLGGMARDAIAAPVEGAVSGATFGWNYLWGSGGAREQVKEYVETEKQEFEEQGAAFYAGTAASTLAVQFLGRRTGIKGKLGDGGKYAISNGRDKLEDKVSKRNGDFEQALYRRTSNTGAFKDLSEPMQLRHVENVAKDAEIGLKDIKIEIVRDPELVGKGLYGWADPKGNKIILYPDAFSDKENLVKTLGHERIHIYQTKVFGKPQGQEMLLEFEKGAYGSEDSWWEYYNRKEK</sequence>
<dbReference type="Gene3D" id="1.10.287.850">
    <property type="entry name" value="HP0062-like domain"/>
    <property type="match status" value="1"/>
</dbReference>
<evidence type="ECO:0000313" key="1">
    <source>
        <dbReference type="EMBL" id="MFB5683881.1"/>
    </source>
</evidence>
<dbReference type="Proteomes" id="UP001580407">
    <property type="component" value="Unassembled WGS sequence"/>
</dbReference>
<dbReference type="RefSeq" id="WP_375527603.1">
    <property type="nucleotide sequence ID" value="NZ_JBHILM010000032.1"/>
</dbReference>
<keyword evidence="2" id="KW-1185">Reference proteome</keyword>
<dbReference type="SUPFAM" id="SSF140453">
    <property type="entry name" value="EsxAB dimer-like"/>
    <property type="match status" value="1"/>
</dbReference>
<dbReference type="InterPro" id="IPR036689">
    <property type="entry name" value="ESAT-6-like_sf"/>
</dbReference>
<organism evidence="1 2">
    <name type="scientific">Paenibacillus terreus</name>
    <dbReference type="NCBI Taxonomy" id="1387834"/>
    <lineage>
        <taxon>Bacteria</taxon>
        <taxon>Bacillati</taxon>
        <taxon>Bacillota</taxon>
        <taxon>Bacilli</taxon>
        <taxon>Bacillales</taxon>
        <taxon>Paenibacillaceae</taxon>
        <taxon>Paenibacillus</taxon>
    </lineage>
</organism>